<proteinExistence type="predicted"/>
<feature type="domain" description="KTSC" evidence="1">
    <location>
        <begin position="8"/>
        <end position="65"/>
    </location>
</feature>
<accession>A0ABQ1VPC0</accession>
<protein>
    <recommendedName>
        <fullName evidence="1">KTSC domain-containing protein</fullName>
    </recommendedName>
</protein>
<organism evidence="2 3">
    <name type="scientific">Paenibacillus aceti</name>
    <dbReference type="NCBI Taxonomy" id="1820010"/>
    <lineage>
        <taxon>Bacteria</taxon>
        <taxon>Bacillati</taxon>
        <taxon>Bacillota</taxon>
        <taxon>Bacilli</taxon>
        <taxon>Bacillales</taxon>
        <taxon>Paenibacillaceae</taxon>
        <taxon>Paenibacillus</taxon>
    </lineage>
</organism>
<dbReference type="RefSeq" id="WP_120462575.1">
    <property type="nucleotide sequence ID" value="NZ_BMIW01000003.1"/>
</dbReference>
<name>A0ABQ1VPC0_9BACL</name>
<sequence length="71" mass="7928">MELIPVASSNVAAVGYDESKQVFYIQFKSSQKVYEHHQVPKEVYNDLINADSVGSFYARNIKKQYPAGGTA</sequence>
<comment type="caution">
    <text evidence="2">The sequence shown here is derived from an EMBL/GenBank/DDBJ whole genome shotgun (WGS) entry which is preliminary data.</text>
</comment>
<keyword evidence="3" id="KW-1185">Reference proteome</keyword>
<dbReference type="InterPro" id="IPR025309">
    <property type="entry name" value="KTSC_dom"/>
</dbReference>
<evidence type="ECO:0000313" key="3">
    <source>
        <dbReference type="Proteomes" id="UP000608420"/>
    </source>
</evidence>
<evidence type="ECO:0000313" key="2">
    <source>
        <dbReference type="EMBL" id="GGF86441.1"/>
    </source>
</evidence>
<dbReference type="Proteomes" id="UP000608420">
    <property type="component" value="Unassembled WGS sequence"/>
</dbReference>
<dbReference type="Pfam" id="PF13619">
    <property type="entry name" value="KTSC"/>
    <property type="match status" value="1"/>
</dbReference>
<reference evidence="3" key="1">
    <citation type="journal article" date="2019" name="Int. J. Syst. Evol. Microbiol.">
        <title>The Global Catalogue of Microorganisms (GCM) 10K type strain sequencing project: providing services to taxonomists for standard genome sequencing and annotation.</title>
        <authorList>
            <consortium name="The Broad Institute Genomics Platform"/>
            <consortium name="The Broad Institute Genome Sequencing Center for Infectious Disease"/>
            <person name="Wu L."/>
            <person name="Ma J."/>
        </authorList>
    </citation>
    <scope>NUCLEOTIDE SEQUENCE [LARGE SCALE GENOMIC DNA]</scope>
    <source>
        <strain evidence="3">CGMCC 1.15420</strain>
    </source>
</reference>
<dbReference type="EMBL" id="BMIW01000003">
    <property type="protein sequence ID" value="GGF86441.1"/>
    <property type="molecule type" value="Genomic_DNA"/>
</dbReference>
<evidence type="ECO:0000259" key="1">
    <source>
        <dbReference type="Pfam" id="PF13619"/>
    </source>
</evidence>
<gene>
    <name evidence="2" type="ORF">GCM10010913_04930</name>
</gene>